<protein>
    <recommendedName>
        <fullName evidence="4">WW-domain ligand protein</fullName>
    </recommendedName>
</protein>
<proteinExistence type="predicted"/>
<dbReference type="Proteomes" id="UP000006753">
    <property type="component" value="Unassembled WGS sequence"/>
</dbReference>
<gene>
    <name evidence="2" type="ORF">MBM_01103</name>
</gene>
<feature type="compositionally biased region" description="Pro residues" evidence="1">
    <location>
        <begin position="255"/>
        <end position="267"/>
    </location>
</feature>
<dbReference type="PANTHER" id="PTHR31606:SF1">
    <property type="entry name" value="WW DOMAIN BINDING PROTEIN 2, ISOFORM E"/>
    <property type="match status" value="1"/>
</dbReference>
<organism evidence="2 3">
    <name type="scientific">Marssonina brunnea f. sp. multigermtubi (strain MB_m1)</name>
    <name type="common">Marssonina leaf spot fungus</name>
    <dbReference type="NCBI Taxonomy" id="1072389"/>
    <lineage>
        <taxon>Eukaryota</taxon>
        <taxon>Fungi</taxon>
        <taxon>Dikarya</taxon>
        <taxon>Ascomycota</taxon>
        <taxon>Pezizomycotina</taxon>
        <taxon>Leotiomycetes</taxon>
        <taxon>Helotiales</taxon>
        <taxon>Drepanopezizaceae</taxon>
        <taxon>Drepanopeziza</taxon>
    </lineage>
</organism>
<keyword evidence="3" id="KW-1185">Reference proteome</keyword>
<dbReference type="PANTHER" id="PTHR31606">
    <property type="entry name" value="WW DOMAIN BINDING PROTEIN 2, ISOFORM E"/>
    <property type="match status" value="1"/>
</dbReference>
<evidence type="ECO:0000313" key="2">
    <source>
        <dbReference type="EMBL" id="EKD20421.1"/>
    </source>
</evidence>
<dbReference type="AlphaFoldDB" id="K1X5K3"/>
<reference evidence="2 3" key="1">
    <citation type="journal article" date="2012" name="BMC Genomics">
        <title>Sequencing the genome of Marssonina brunnea reveals fungus-poplar co-evolution.</title>
        <authorList>
            <person name="Zhu S."/>
            <person name="Cao Y.-Z."/>
            <person name="Jiang C."/>
            <person name="Tan B.-Y."/>
            <person name="Wang Z."/>
            <person name="Feng S."/>
            <person name="Zhang L."/>
            <person name="Su X.-H."/>
            <person name="Brejova B."/>
            <person name="Vinar T."/>
            <person name="Xu M."/>
            <person name="Wang M.-X."/>
            <person name="Zhang S.-G."/>
            <person name="Huang M.-R."/>
            <person name="Wu R."/>
            <person name="Zhou Y."/>
        </authorList>
    </citation>
    <scope>NUCLEOTIDE SEQUENCE [LARGE SCALE GENOMIC DNA]</scope>
    <source>
        <strain evidence="2 3">MB_m1</strain>
    </source>
</reference>
<evidence type="ECO:0008006" key="4">
    <source>
        <dbReference type="Google" id="ProtNLM"/>
    </source>
</evidence>
<dbReference type="GO" id="GO:0003713">
    <property type="term" value="F:transcription coactivator activity"/>
    <property type="evidence" value="ECO:0007669"/>
    <property type="project" value="InterPro"/>
</dbReference>
<dbReference type="SUPFAM" id="SSF50729">
    <property type="entry name" value="PH domain-like"/>
    <property type="match status" value="1"/>
</dbReference>
<dbReference type="eggNOG" id="KOG3294">
    <property type="taxonomic scope" value="Eukaryota"/>
</dbReference>
<dbReference type="OrthoDB" id="1259151at2759"/>
<dbReference type="HOGENOM" id="CLU_066296_1_0_1"/>
<feature type="region of interest" description="Disordered" evidence="1">
    <location>
        <begin position="216"/>
        <end position="293"/>
    </location>
</feature>
<sequence length="293" mass="32794">MYQFHQEQHLYASKLAHDKLLKQTRRSWVMTNPAEPGFVKLPNERVFYTSPPRTSLQLSSSSTFPGSDPFSAKSDSGILYLTNQRVRRHVPVAWLLLTSVQIVYLPSAPTPELKSFSTPILNLQDSYVRAPFFGANYWVALCKPVAGGNIPPTHAAVELRFTFKDGGAFDFHTMFEQIKERLHQAYVVAQETSHRDAAGNIDLANVHLEQLPAYEAPREAPEDDGPTIISPVPVRPTRDSGIGEVRSSLTNSPKPDVPITPDEPPPGYEEAQAQAVTVDLDHRRRLEAERRDD</sequence>
<dbReference type="GO" id="GO:0031490">
    <property type="term" value="F:chromatin DNA binding"/>
    <property type="evidence" value="ECO:0007669"/>
    <property type="project" value="TreeGrafter"/>
</dbReference>
<dbReference type="InterPro" id="IPR044852">
    <property type="entry name" value="WBP2-like"/>
</dbReference>
<dbReference type="OMA" id="SNRLEDH"/>
<dbReference type="GO" id="GO:0005634">
    <property type="term" value="C:nucleus"/>
    <property type="evidence" value="ECO:0007669"/>
    <property type="project" value="TreeGrafter"/>
</dbReference>
<feature type="compositionally biased region" description="Basic and acidic residues" evidence="1">
    <location>
        <begin position="279"/>
        <end position="293"/>
    </location>
</feature>
<dbReference type="KEGG" id="mbe:MBM_01103"/>
<dbReference type="InParanoid" id="K1X5K3"/>
<name>K1X5K3_MARBU</name>
<dbReference type="CDD" id="cd13214">
    <property type="entry name" value="PH-GRAM_WBP2"/>
    <property type="match status" value="1"/>
</dbReference>
<dbReference type="EMBL" id="JH921429">
    <property type="protein sequence ID" value="EKD20421.1"/>
    <property type="molecule type" value="Genomic_DNA"/>
</dbReference>
<accession>K1X5K3</accession>
<dbReference type="STRING" id="1072389.K1X5K3"/>
<evidence type="ECO:0000313" key="3">
    <source>
        <dbReference type="Proteomes" id="UP000006753"/>
    </source>
</evidence>
<evidence type="ECO:0000256" key="1">
    <source>
        <dbReference type="SAM" id="MobiDB-lite"/>
    </source>
</evidence>